<gene>
    <name evidence="1" type="ORF">METZ01_LOCUS102068</name>
</gene>
<accession>A0A381W9R7</accession>
<reference evidence="1" key="1">
    <citation type="submission" date="2018-05" db="EMBL/GenBank/DDBJ databases">
        <authorList>
            <person name="Lanie J.A."/>
            <person name="Ng W.-L."/>
            <person name="Kazmierczak K.M."/>
            <person name="Andrzejewski T.M."/>
            <person name="Davidsen T.M."/>
            <person name="Wayne K.J."/>
            <person name="Tettelin H."/>
            <person name="Glass J.I."/>
            <person name="Rusch D."/>
            <person name="Podicherti R."/>
            <person name="Tsui H.-C.T."/>
            <person name="Winkler M.E."/>
        </authorList>
    </citation>
    <scope>NUCLEOTIDE SEQUENCE</scope>
</reference>
<feature type="non-terminal residue" evidence="1">
    <location>
        <position position="24"/>
    </location>
</feature>
<organism evidence="1">
    <name type="scientific">marine metagenome</name>
    <dbReference type="NCBI Taxonomy" id="408172"/>
    <lineage>
        <taxon>unclassified sequences</taxon>
        <taxon>metagenomes</taxon>
        <taxon>ecological metagenomes</taxon>
    </lineage>
</organism>
<proteinExistence type="predicted"/>
<dbReference type="AlphaFoldDB" id="A0A381W9R7"/>
<sequence>IQKMWPLKVRPAGLKVFLSWRSHS</sequence>
<dbReference type="EMBL" id="UINC01011120">
    <property type="protein sequence ID" value="SVA49214.1"/>
    <property type="molecule type" value="Genomic_DNA"/>
</dbReference>
<evidence type="ECO:0000313" key="1">
    <source>
        <dbReference type="EMBL" id="SVA49214.1"/>
    </source>
</evidence>
<protein>
    <submittedName>
        <fullName evidence="1">Uncharacterized protein</fullName>
    </submittedName>
</protein>
<feature type="non-terminal residue" evidence="1">
    <location>
        <position position="1"/>
    </location>
</feature>
<name>A0A381W9R7_9ZZZZ</name>